<name>A0A1E3I3U7_9TREE</name>
<dbReference type="OrthoDB" id="197676at2759"/>
<evidence type="ECO:0000256" key="1">
    <source>
        <dbReference type="SAM" id="MobiDB-lite"/>
    </source>
</evidence>
<evidence type="ECO:0000313" key="2">
    <source>
        <dbReference type="EMBL" id="ODN83229.1"/>
    </source>
</evidence>
<accession>A0A1E3I3U7</accession>
<gene>
    <name evidence="2" type="ORF">L202_01411</name>
</gene>
<comment type="caution">
    <text evidence="2">The sequence shown here is derived from an EMBL/GenBank/DDBJ whole genome shotgun (WGS) entry which is preliminary data.</text>
</comment>
<proteinExistence type="predicted"/>
<dbReference type="RefSeq" id="XP_018997229.1">
    <property type="nucleotide sequence ID" value="XM_019134802.1"/>
</dbReference>
<dbReference type="EMBL" id="AWGJ01000002">
    <property type="protein sequence ID" value="ODN83229.1"/>
    <property type="molecule type" value="Genomic_DNA"/>
</dbReference>
<sequence>MSGLLNQATQAANNLATQATNLVNQAANSDTTANVTSQAKTLGSQAVGAAGTLAGQAHAQAHALAPGIVPAPAEGVDLSHGLKPDSEADKEKLAKALEKKADASELKDKGILKGMVVSNLLYHMLISFRQPRRLFGRQERRAPKSYAKGRLIDLTRYTRLTLGRTFSTTRSLKDLTPRSLCRRVSFLPMKPPGPTERCRSQQMRTGRRISGSDEIGTDLARDLPGVILPCSL</sequence>
<reference evidence="2 3" key="1">
    <citation type="submission" date="2016-06" db="EMBL/GenBank/DDBJ databases">
        <title>Evolution of pathogenesis and genome organization in the Tremellales.</title>
        <authorList>
            <person name="Cuomo C."/>
            <person name="Litvintseva A."/>
            <person name="Heitman J."/>
            <person name="Chen Y."/>
            <person name="Sun S."/>
            <person name="Springer D."/>
            <person name="Dromer F."/>
            <person name="Young S."/>
            <person name="Zeng Q."/>
            <person name="Chapman S."/>
            <person name="Gujja S."/>
            <person name="Saif S."/>
            <person name="Birren B."/>
        </authorList>
    </citation>
    <scope>NUCLEOTIDE SEQUENCE [LARGE SCALE GENOMIC DNA]</scope>
    <source>
        <strain evidence="2 3">CBS 6039</strain>
    </source>
</reference>
<organism evidence="2 3">
    <name type="scientific">Cryptococcus amylolentus CBS 6039</name>
    <dbReference type="NCBI Taxonomy" id="1295533"/>
    <lineage>
        <taxon>Eukaryota</taxon>
        <taxon>Fungi</taxon>
        <taxon>Dikarya</taxon>
        <taxon>Basidiomycota</taxon>
        <taxon>Agaricomycotina</taxon>
        <taxon>Tremellomycetes</taxon>
        <taxon>Tremellales</taxon>
        <taxon>Cryptococcaceae</taxon>
        <taxon>Cryptococcus</taxon>
    </lineage>
</organism>
<dbReference type="GeneID" id="30152720"/>
<feature type="region of interest" description="Disordered" evidence="1">
    <location>
        <begin position="191"/>
        <end position="214"/>
    </location>
</feature>
<protein>
    <submittedName>
        <fullName evidence="2">Uncharacterized protein</fullName>
    </submittedName>
</protein>
<dbReference type="STRING" id="1295533.A0A1E3I3U7"/>
<dbReference type="AlphaFoldDB" id="A0A1E3I3U7"/>
<dbReference type="Proteomes" id="UP000094065">
    <property type="component" value="Unassembled WGS sequence"/>
</dbReference>
<keyword evidence="3" id="KW-1185">Reference proteome</keyword>
<evidence type="ECO:0000313" key="3">
    <source>
        <dbReference type="Proteomes" id="UP000094065"/>
    </source>
</evidence>